<dbReference type="SMART" id="SM00710">
    <property type="entry name" value="PbH1"/>
    <property type="match status" value="7"/>
</dbReference>
<organism evidence="9 10">
    <name type="scientific">Sphagnum jensenii</name>
    <dbReference type="NCBI Taxonomy" id="128206"/>
    <lineage>
        <taxon>Eukaryota</taxon>
        <taxon>Viridiplantae</taxon>
        <taxon>Streptophyta</taxon>
        <taxon>Embryophyta</taxon>
        <taxon>Bryophyta</taxon>
        <taxon>Sphagnophytina</taxon>
        <taxon>Sphagnopsida</taxon>
        <taxon>Sphagnales</taxon>
        <taxon>Sphagnaceae</taxon>
        <taxon>Sphagnum</taxon>
    </lineage>
</organism>
<protein>
    <recommendedName>
        <fullName evidence="11">Polygalacturonase</fullName>
    </recommendedName>
</protein>
<keyword evidence="4" id="KW-0964">Secreted</keyword>
<sequence>MDRTIVAPKQISAWDGTDGENWLKFRNLTKFNIMGSGIFDGQGQNWWTCKKKNVCTTAMSITQSSSVSVKGVTFKDSQKMHLRFSNVQDGTADGIQITAPSDSPNTDGIHVSESSNIVIANCDITTVKFTTLFQSLHHVVVGGEFDTSHSIEIASSVPSEFLLHSRAFETFKGHVPMKPADLTDAPDTAQPWPEEVASSNGTTFNVLSQGAVGDGVTDDTEAFLLTWDLACAVENGAMNVPSGYDFLVYPTLFNGSNCSSNLQLQMDGTIVAPKQISAWDGTDGENWLKFRNLTKFNIMGSGIFDGQGQNWWTCKKQNICTTVPDAVSITQSSSVSVKGVTFKDSQKMHLRFSNVQDGTADGIQITAPSDSPNTDGIHVSESSNIVIANCDITTGDDCISIVSGSTNIQLTNIYCGPGCHGISVGGLGANNSAAFVSNITVQDCAMENNTNGLRIKTWQGGTGIAKNFVYKNVEMTNVANPIIIDQFYCPHQTTNPCSTSTNAVEVEDIQYINIHGTSSSSIAVKFNCSAANPCTKIFLQDINLVQASSGEVTISSCSNAYGSFTGTMTPPSCLNMD</sequence>
<evidence type="ECO:0000256" key="2">
    <source>
        <dbReference type="ARBA" id="ARBA00008834"/>
    </source>
</evidence>
<dbReference type="Gene3D" id="2.160.20.10">
    <property type="entry name" value="Single-stranded right-handed beta-helix, Pectin lyase-like"/>
    <property type="match status" value="2"/>
</dbReference>
<keyword evidence="5 8" id="KW-0378">Hydrolase</keyword>
<evidence type="ECO:0000256" key="8">
    <source>
        <dbReference type="RuleBase" id="RU361169"/>
    </source>
</evidence>
<comment type="similarity">
    <text evidence="2 8">Belongs to the glycosyl hydrolase 28 family.</text>
</comment>
<keyword evidence="7" id="KW-0961">Cell wall biogenesis/degradation</keyword>
<keyword evidence="6 8" id="KW-0326">Glycosidase</keyword>
<dbReference type="Pfam" id="PF00295">
    <property type="entry name" value="Glyco_hydro_28"/>
    <property type="match status" value="2"/>
</dbReference>
<evidence type="ECO:0000256" key="7">
    <source>
        <dbReference type="ARBA" id="ARBA00023316"/>
    </source>
</evidence>
<dbReference type="InterPro" id="IPR006626">
    <property type="entry name" value="PbH1"/>
</dbReference>
<keyword evidence="10" id="KW-1185">Reference proteome</keyword>
<dbReference type="Proteomes" id="UP001497444">
    <property type="component" value="Chromosome 6"/>
</dbReference>
<evidence type="ECO:0000256" key="4">
    <source>
        <dbReference type="ARBA" id="ARBA00022525"/>
    </source>
</evidence>
<evidence type="ECO:0000256" key="3">
    <source>
        <dbReference type="ARBA" id="ARBA00022512"/>
    </source>
</evidence>
<gene>
    <name evidence="9" type="ORF">CSSPJE1EN1_LOCUS19645</name>
</gene>
<keyword evidence="3" id="KW-0134">Cell wall</keyword>
<proteinExistence type="inferred from homology"/>
<evidence type="ECO:0000256" key="5">
    <source>
        <dbReference type="ARBA" id="ARBA00022801"/>
    </source>
</evidence>
<dbReference type="InterPro" id="IPR011050">
    <property type="entry name" value="Pectin_lyase_fold/virulence"/>
</dbReference>
<evidence type="ECO:0000256" key="6">
    <source>
        <dbReference type="ARBA" id="ARBA00023295"/>
    </source>
</evidence>
<evidence type="ECO:0008006" key="11">
    <source>
        <dbReference type="Google" id="ProtNLM"/>
    </source>
</evidence>
<accession>A0ABP0X9A0</accession>
<dbReference type="InterPro" id="IPR000743">
    <property type="entry name" value="Glyco_hydro_28"/>
</dbReference>
<dbReference type="InterPro" id="IPR012334">
    <property type="entry name" value="Pectin_lyas_fold"/>
</dbReference>
<name>A0ABP0X9A0_9BRYO</name>
<evidence type="ECO:0000313" key="10">
    <source>
        <dbReference type="Proteomes" id="UP001497444"/>
    </source>
</evidence>
<dbReference type="PANTHER" id="PTHR31375">
    <property type="match status" value="1"/>
</dbReference>
<comment type="subcellular location">
    <subcellularLocation>
        <location evidence="1">Secreted</location>
        <location evidence="1">Cell wall</location>
    </subcellularLocation>
</comment>
<dbReference type="EMBL" id="OZ020101">
    <property type="protein sequence ID" value="CAK9274167.1"/>
    <property type="molecule type" value="Genomic_DNA"/>
</dbReference>
<reference evidence="9" key="1">
    <citation type="submission" date="2024-02" db="EMBL/GenBank/DDBJ databases">
        <authorList>
            <consortium name="ELIXIR-Norway"/>
            <consortium name="Elixir Norway"/>
        </authorList>
    </citation>
    <scope>NUCLEOTIDE SEQUENCE</scope>
</reference>
<evidence type="ECO:0000256" key="1">
    <source>
        <dbReference type="ARBA" id="ARBA00004191"/>
    </source>
</evidence>
<evidence type="ECO:0000313" key="9">
    <source>
        <dbReference type="EMBL" id="CAK9274167.1"/>
    </source>
</evidence>
<dbReference type="SUPFAM" id="SSF51126">
    <property type="entry name" value="Pectin lyase-like"/>
    <property type="match status" value="2"/>
</dbReference>